<keyword evidence="4" id="KW-1185">Reference proteome</keyword>
<dbReference type="Gene3D" id="3.40.50.1010">
    <property type="entry name" value="5'-nuclease"/>
    <property type="match status" value="1"/>
</dbReference>
<evidence type="ECO:0000313" key="3">
    <source>
        <dbReference type="EMBL" id="MBL6454474.1"/>
    </source>
</evidence>
<dbReference type="InterPro" id="IPR021139">
    <property type="entry name" value="NYN"/>
</dbReference>
<dbReference type="PANTHER" id="PTHR35458:SF2">
    <property type="entry name" value="SLR0755 PROTEIN"/>
    <property type="match status" value="1"/>
</dbReference>
<dbReference type="EMBL" id="JAEUXJ010000001">
    <property type="protein sequence ID" value="MBL6454474.1"/>
    <property type="molecule type" value="Genomic_DNA"/>
</dbReference>
<feature type="compositionally biased region" description="Basic and acidic residues" evidence="1">
    <location>
        <begin position="216"/>
        <end position="225"/>
    </location>
</feature>
<evidence type="ECO:0000256" key="1">
    <source>
        <dbReference type="SAM" id="MobiDB-lite"/>
    </source>
</evidence>
<dbReference type="PANTHER" id="PTHR35458">
    <property type="entry name" value="SLR0755 PROTEIN"/>
    <property type="match status" value="1"/>
</dbReference>
<protein>
    <submittedName>
        <fullName evidence="3">NYN domain-containing protein</fullName>
    </submittedName>
</protein>
<evidence type="ECO:0000313" key="4">
    <source>
        <dbReference type="Proteomes" id="UP000606490"/>
    </source>
</evidence>
<dbReference type="CDD" id="cd10911">
    <property type="entry name" value="PIN_LabA"/>
    <property type="match status" value="1"/>
</dbReference>
<evidence type="ECO:0000259" key="2">
    <source>
        <dbReference type="Pfam" id="PF01936"/>
    </source>
</evidence>
<feature type="region of interest" description="Disordered" evidence="1">
    <location>
        <begin position="189"/>
        <end position="225"/>
    </location>
</feature>
<feature type="domain" description="NYN" evidence="2">
    <location>
        <begin position="24"/>
        <end position="181"/>
    </location>
</feature>
<dbReference type="Proteomes" id="UP000606490">
    <property type="component" value="Unassembled WGS sequence"/>
</dbReference>
<accession>A0ABS1V1C4</accession>
<proteinExistence type="predicted"/>
<comment type="caution">
    <text evidence="3">The sequence shown here is derived from an EMBL/GenBank/DDBJ whole genome shotgun (WGS) entry which is preliminary data.</text>
</comment>
<sequence length="225" mass="25486">MLHPPIWREPISRATILQPNRIERIAVFIDGANLYAASRTLGFDVDYKNLLAYFRSGAYLVRAYYYTALLETEEYSPLRPLVDWLGYNGYSVVTKPAKEFTDATGRRRVKGSVDIEMAVDVLDLAPHLDHVVIFSGDGDLRRLVEAVQRRGVRVTVISSIRTQPAMIADELRRQADQFIDLQDIADHITRRQVEPRQRSGSPAPRPAPSRATPADPFRESPDLPE</sequence>
<dbReference type="Pfam" id="PF01936">
    <property type="entry name" value="NYN"/>
    <property type="match status" value="1"/>
</dbReference>
<dbReference type="InterPro" id="IPR047140">
    <property type="entry name" value="LabA"/>
</dbReference>
<gene>
    <name evidence="3" type="ORF">JMJ55_04000</name>
</gene>
<reference evidence="3 4" key="1">
    <citation type="submission" date="2021-01" db="EMBL/GenBank/DDBJ databases">
        <title>Belnapia mucosa sp. nov. and Belnapia arida sp. nov., isolated from the Tabernas Desert (Almeria, Spain).</title>
        <authorList>
            <person name="Molina-Menor E."/>
            <person name="Vidal-Verdu A."/>
            <person name="Calonge A."/>
            <person name="Satari L."/>
            <person name="Pereto Magraner J."/>
            <person name="Porcar Miralles M."/>
        </authorList>
    </citation>
    <scope>NUCLEOTIDE SEQUENCE [LARGE SCALE GENOMIC DNA]</scope>
    <source>
        <strain evidence="3 4">T6</strain>
    </source>
</reference>
<feature type="compositionally biased region" description="Low complexity" evidence="1">
    <location>
        <begin position="198"/>
        <end position="215"/>
    </location>
</feature>
<organism evidence="3 4">
    <name type="scientific">Belnapia mucosa</name>
    <dbReference type="NCBI Taxonomy" id="2804532"/>
    <lineage>
        <taxon>Bacteria</taxon>
        <taxon>Pseudomonadati</taxon>
        <taxon>Pseudomonadota</taxon>
        <taxon>Alphaproteobacteria</taxon>
        <taxon>Acetobacterales</taxon>
        <taxon>Roseomonadaceae</taxon>
        <taxon>Belnapia</taxon>
    </lineage>
</organism>
<name>A0ABS1V1C4_9PROT</name>